<accession>K1RE56</accession>
<gene>
    <name evidence="1" type="ORF">CGI_10018591</name>
</gene>
<sequence length="102" mass="11565">MFVFSKVLYNPRKTMGIGLTDGESIERLWSYLGGFSKITREGQSIAIRLNRQLTQETKELEKKIREYNTLSKGQKVSMADVSELCDVDDSKNVASEAEKIKS</sequence>
<protein>
    <submittedName>
        <fullName evidence="1">Uncharacterized protein</fullName>
    </submittedName>
</protein>
<dbReference type="InParanoid" id="K1RE56"/>
<evidence type="ECO:0000313" key="1">
    <source>
        <dbReference type="EMBL" id="EKC39600.1"/>
    </source>
</evidence>
<reference evidence="1" key="1">
    <citation type="journal article" date="2012" name="Nature">
        <title>The oyster genome reveals stress adaptation and complexity of shell formation.</title>
        <authorList>
            <person name="Zhang G."/>
            <person name="Fang X."/>
            <person name="Guo X."/>
            <person name="Li L."/>
            <person name="Luo R."/>
            <person name="Xu F."/>
            <person name="Yang P."/>
            <person name="Zhang L."/>
            <person name="Wang X."/>
            <person name="Qi H."/>
            <person name="Xiong Z."/>
            <person name="Que H."/>
            <person name="Xie Y."/>
            <person name="Holland P.W."/>
            <person name="Paps J."/>
            <person name="Zhu Y."/>
            <person name="Wu F."/>
            <person name="Chen Y."/>
            <person name="Wang J."/>
            <person name="Peng C."/>
            <person name="Meng J."/>
            <person name="Yang L."/>
            <person name="Liu J."/>
            <person name="Wen B."/>
            <person name="Zhang N."/>
            <person name="Huang Z."/>
            <person name="Zhu Q."/>
            <person name="Feng Y."/>
            <person name="Mount A."/>
            <person name="Hedgecock D."/>
            <person name="Xu Z."/>
            <person name="Liu Y."/>
            <person name="Domazet-Loso T."/>
            <person name="Du Y."/>
            <person name="Sun X."/>
            <person name="Zhang S."/>
            <person name="Liu B."/>
            <person name="Cheng P."/>
            <person name="Jiang X."/>
            <person name="Li J."/>
            <person name="Fan D."/>
            <person name="Wang W."/>
            <person name="Fu W."/>
            <person name="Wang T."/>
            <person name="Wang B."/>
            <person name="Zhang J."/>
            <person name="Peng Z."/>
            <person name="Li Y."/>
            <person name="Li N."/>
            <person name="Wang J."/>
            <person name="Chen M."/>
            <person name="He Y."/>
            <person name="Tan F."/>
            <person name="Song X."/>
            <person name="Zheng Q."/>
            <person name="Huang R."/>
            <person name="Yang H."/>
            <person name="Du X."/>
            <person name="Chen L."/>
            <person name="Yang M."/>
            <person name="Gaffney P.M."/>
            <person name="Wang S."/>
            <person name="Luo L."/>
            <person name="She Z."/>
            <person name="Ming Y."/>
            <person name="Huang W."/>
            <person name="Zhang S."/>
            <person name="Huang B."/>
            <person name="Zhang Y."/>
            <person name="Qu T."/>
            <person name="Ni P."/>
            <person name="Miao G."/>
            <person name="Wang J."/>
            <person name="Wang Q."/>
            <person name="Steinberg C.E."/>
            <person name="Wang H."/>
            <person name="Li N."/>
            <person name="Qian L."/>
            <person name="Zhang G."/>
            <person name="Li Y."/>
            <person name="Yang H."/>
            <person name="Liu X."/>
            <person name="Wang J."/>
            <person name="Yin Y."/>
            <person name="Wang J."/>
        </authorList>
    </citation>
    <scope>NUCLEOTIDE SEQUENCE [LARGE SCALE GENOMIC DNA]</scope>
    <source>
        <strain evidence="1">05x7-T-G4-1.051#20</strain>
    </source>
</reference>
<dbReference type="EMBL" id="JH818387">
    <property type="protein sequence ID" value="EKC39600.1"/>
    <property type="molecule type" value="Genomic_DNA"/>
</dbReference>
<dbReference type="AlphaFoldDB" id="K1RE56"/>
<proteinExistence type="predicted"/>
<organism evidence="1">
    <name type="scientific">Magallana gigas</name>
    <name type="common">Pacific oyster</name>
    <name type="synonym">Crassostrea gigas</name>
    <dbReference type="NCBI Taxonomy" id="29159"/>
    <lineage>
        <taxon>Eukaryota</taxon>
        <taxon>Metazoa</taxon>
        <taxon>Spiralia</taxon>
        <taxon>Lophotrochozoa</taxon>
        <taxon>Mollusca</taxon>
        <taxon>Bivalvia</taxon>
        <taxon>Autobranchia</taxon>
        <taxon>Pteriomorphia</taxon>
        <taxon>Ostreida</taxon>
        <taxon>Ostreoidea</taxon>
        <taxon>Ostreidae</taxon>
        <taxon>Magallana</taxon>
    </lineage>
</organism>
<name>K1RE56_MAGGI</name>
<dbReference type="HOGENOM" id="CLU_2280113_0_0_1"/>